<dbReference type="InterPro" id="IPR011712">
    <property type="entry name" value="Sig_transdc_His_kin_sub3_dim/P"/>
</dbReference>
<dbReference type="PANTHER" id="PTHR24421">
    <property type="entry name" value="NITRATE/NITRITE SENSOR PROTEIN NARX-RELATED"/>
    <property type="match status" value="1"/>
</dbReference>
<dbReference type="InterPro" id="IPR003594">
    <property type="entry name" value="HATPase_dom"/>
</dbReference>
<protein>
    <submittedName>
        <fullName evidence="6">Sensor histidine kinase LiaS</fullName>
        <ecNumber evidence="6">2.7.13.3</ecNumber>
    </submittedName>
</protein>
<keyword evidence="4" id="KW-1133">Transmembrane helix</keyword>
<dbReference type="PROSITE" id="PS50109">
    <property type="entry name" value="HIS_KIN"/>
    <property type="match status" value="1"/>
</dbReference>
<dbReference type="InterPro" id="IPR050482">
    <property type="entry name" value="Sensor_HK_TwoCompSys"/>
</dbReference>
<dbReference type="Pfam" id="PF02518">
    <property type="entry name" value="HATPase_c"/>
    <property type="match status" value="1"/>
</dbReference>
<feature type="transmembrane region" description="Helical" evidence="4">
    <location>
        <begin position="181"/>
        <end position="201"/>
    </location>
</feature>
<gene>
    <name evidence="6" type="primary">liaS_5</name>
    <name evidence="6" type="ORF">VVAX_04562</name>
</gene>
<keyword evidence="2 6" id="KW-0418">Kinase</keyword>
<proteinExistence type="predicted"/>
<accession>A0A679J6I4</accession>
<dbReference type="PANTHER" id="PTHR24421:SF58">
    <property type="entry name" value="SIGNAL TRANSDUCTION HISTIDINE-PROTEIN KINASE_PHOSPHATASE UHPB"/>
    <property type="match status" value="1"/>
</dbReference>
<evidence type="ECO:0000313" key="6">
    <source>
        <dbReference type="EMBL" id="CAA2108037.1"/>
    </source>
</evidence>
<dbReference type="Pfam" id="PF05227">
    <property type="entry name" value="CHASE3"/>
    <property type="match status" value="1"/>
</dbReference>
<evidence type="ECO:0000256" key="4">
    <source>
        <dbReference type="SAM" id="Phobius"/>
    </source>
</evidence>
<keyword evidence="3" id="KW-0902">Two-component regulatory system</keyword>
<evidence type="ECO:0000256" key="2">
    <source>
        <dbReference type="ARBA" id="ARBA00022777"/>
    </source>
</evidence>
<dbReference type="EMBL" id="LR743507">
    <property type="protein sequence ID" value="CAA2108037.1"/>
    <property type="molecule type" value="Genomic_DNA"/>
</dbReference>
<dbReference type="GO" id="GO:0000155">
    <property type="term" value="F:phosphorelay sensor kinase activity"/>
    <property type="evidence" value="ECO:0007669"/>
    <property type="project" value="InterPro"/>
</dbReference>
<sequence length="448" mass="49761">MHWLAPPKMAVSLLLAALAALALVGINEAGYRQSSRALADIEEAQQVRSTLNQILQNMLDAETGQRGYLLTGEASYRQPYDNAVKEVDGHLATLRRLYAGRSAELTQLTELSKHVLRKVAEMDMSVRLRQDGKEDAWKFVITTDVGREEMDAIRTTAGELVRISNTTLHQRQDQVLRSLRLARIGTAIVALAALIAFFLYLRQTHALRSIGERQQEALQRERNALEGEVRERTASLAELATHLQDVRETERGYLARELHDELGSLLTAAKLDVARLKSRLADTPDAIQRLQHLTELLNSGIALKRRIIEDLRPSSLSNLGLVASLEILGREFAERSGLEIEMALEPVTMDESRQLTIYRMVQESLTNIGKYADASEATIVMKNYENHVIVEVADNGKGFDTQRVRPSTHGLAGMRHRVEAARGKLTIASTPGEGTRLSAMLPVVKPAA</sequence>
<dbReference type="CDD" id="cd16917">
    <property type="entry name" value="HATPase_UhpB-NarQ-NarX-like"/>
    <property type="match status" value="1"/>
</dbReference>
<dbReference type="Gene3D" id="1.20.5.1930">
    <property type="match status" value="1"/>
</dbReference>
<evidence type="ECO:0000256" key="1">
    <source>
        <dbReference type="ARBA" id="ARBA00022679"/>
    </source>
</evidence>
<dbReference type="InterPro" id="IPR036890">
    <property type="entry name" value="HATPase_C_sf"/>
</dbReference>
<dbReference type="Gene3D" id="3.30.565.10">
    <property type="entry name" value="Histidine kinase-like ATPase, C-terminal domain"/>
    <property type="match status" value="1"/>
</dbReference>
<dbReference type="EC" id="2.7.13.3" evidence="6"/>
<keyword evidence="1 6" id="KW-0808">Transferase</keyword>
<keyword evidence="4" id="KW-0812">Transmembrane</keyword>
<evidence type="ECO:0000256" key="3">
    <source>
        <dbReference type="ARBA" id="ARBA00023012"/>
    </source>
</evidence>
<dbReference type="CDD" id="cd19410">
    <property type="entry name" value="HK9-like_sensor"/>
    <property type="match status" value="1"/>
</dbReference>
<dbReference type="Pfam" id="PF07730">
    <property type="entry name" value="HisKA_3"/>
    <property type="match status" value="1"/>
</dbReference>
<dbReference type="GO" id="GO:0046983">
    <property type="term" value="F:protein dimerization activity"/>
    <property type="evidence" value="ECO:0007669"/>
    <property type="project" value="InterPro"/>
</dbReference>
<dbReference type="InterPro" id="IPR005467">
    <property type="entry name" value="His_kinase_dom"/>
</dbReference>
<organism evidence="6">
    <name type="scientific">Variovorax paradoxus</name>
    <dbReference type="NCBI Taxonomy" id="34073"/>
    <lineage>
        <taxon>Bacteria</taxon>
        <taxon>Pseudomonadati</taxon>
        <taxon>Pseudomonadota</taxon>
        <taxon>Betaproteobacteria</taxon>
        <taxon>Burkholderiales</taxon>
        <taxon>Comamonadaceae</taxon>
        <taxon>Variovorax</taxon>
    </lineage>
</organism>
<evidence type="ECO:0000259" key="5">
    <source>
        <dbReference type="PROSITE" id="PS50109"/>
    </source>
</evidence>
<feature type="domain" description="Histidine kinase" evidence="5">
    <location>
        <begin position="253"/>
        <end position="445"/>
    </location>
</feature>
<dbReference type="SUPFAM" id="SSF55874">
    <property type="entry name" value="ATPase domain of HSP90 chaperone/DNA topoisomerase II/histidine kinase"/>
    <property type="match status" value="1"/>
</dbReference>
<reference evidence="6" key="1">
    <citation type="submission" date="2019-12" db="EMBL/GenBank/DDBJ databases">
        <authorList>
            <person name="Cremers G."/>
        </authorList>
    </citation>
    <scope>NUCLEOTIDE SEQUENCE</scope>
    <source>
        <strain evidence="6">Vvax</strain>
    </source>
</reference>
<dbReference type="InterPro" id="IPR007891">
    <property type="entry name" value="CHASE3"/>
</dbReference>
<keyword evidence="4" id="KW-0472">Membrane</keyword>
<name>A0A679J6I4_VARPD</name>
<dbReference type="GO" id="GO:0016020">
    <property type="term" value="C:membrane"/>
    <property type="evidence" value="ECO:0007669"/>
    <property type="project" value="InterPro"/>
</dbReference>
<dbReference type="SMART" id="SM00387">
    <property type="entry name" value="HATPase_c"/>
    <property type="match status" value="1"/>
</dbReference>
<dbReference type="AlphaFoldDB" id="A0A679J6I4"/>